<feature type="compositionally biased region" description="Low complexity" evidence="1">
    <location>
        <begin position="1"/>
        <end position="13"/>
    </location>
</feature>
<dbReference type="AlphaFoldDB" id="A0A388M4D8"/>
<proteinExistence type="predicted"/>
<organism evidence="2 3">
    <name type="scientific">Chara braunii</name>
    <name type="common">Braun's stonewort</name>
    <dbReference type="NCBI Taxonomy" id="69332"/>
    <lineage>
        <taxon>Eukaryota</taxon>
        <taxon>Viridiplantae</taxon>
        <taxon>Streptophyta</taxon>
        <taxon>Charophyceae</taxon>
        <taxon>Charales</taxon>
        <taxon>Characeae</taxon>
        <taxon>Chara</taxon>
    </lineage>
</organism>
<dbReference type="Gramene" id="GBG89450">
    <property type="protein sequence ID" value="GBG89450"/>
    <property type="gene ID" value="CBR_g49240"/>
</dbReference>
<gene>
    <name evidence="2" type="ORF">CBR_g49240</name>
</gene>
<accession>A0A388M4D8</accession>
<feature type="compositionally biased region" description="Acidic residues" evidence="1">
    <location>
        <begin position="52"/>
        <end position="63"/>
    </location>
</feature>
<evidence type="ECO:0000313" key="2">
    <source>
        <dbReference type="EMBL" id="GBG89450.1"/>
    </source>
</evidence>
<feature type="compositionally biased region" description="Basic and acidic residues" evidence="1">
    <location>
        <begin position="39"/>
        <end position="51"/>
    </location>
</feature>
<keyword evidence="3" id="KW-1185">Reference proteome</keyword>
<dbReference type="EMBL" id="BFEA01000738">
    <property type="protein sequence ID" value="GBG89450.1"/>
    <property type="molecule type" value="Genomic_DNA"/>
</dbReference>
<evidence type="ECO:0000313" key="3">
    <source>
        <dbReference type="Proteomes" id="UP000265515"/>
    </source>
</evidence>
<feature type="region of interest" description="Disordered" evidence="1">
    <location>
        <begin position="1"/>
        <end position="130"/>
    </location>
</feature>
<name>A0A388M4D8_CHABU</name>
<protein>
    <submittedName>
        <fullName evidence="2">Uncharacterized protein</fullName>
    </submittedName>
</protein>
<comment type="caution">
    <text evidence="2">The sequence shown here is derived from an EMBL/GenBank/DDBJ whole genome shotgun (WGS) entry which is preliminary data.</text>
</comment>
<dbReference type="Proteomes" id="UP000265515">
    <property type="component" value="Unassembled WGS sequence"/>
</dbReference>
<sequence>MKTSRGARGASKGRSARRTGTVSSRGQRACSERVVQQRRPPEQDDFPQMREGDEDEYVLEEGEFVAGEGVGEEEEGEGEEGEGEEEEEEGVEEEEEEEEGEEEEEEEEEEEDNEEDPMEEDDNWQREFLESRPVRSDFKYFF</sequence>
<feature type="compositionally biased region" description="Acidic residues" evidence="1">
    <location>
        <begin position="70"/>
        <end position="122"/>
    </location>
</feature>
<reference evidence="2 3" key="1">
    <citation type="journal article" date="2018" name="Cell">
        <title>The Chara Genome: Secondary Complexity and Implications for Plant Terrestrialization.</title>
        <authorList>
            <person name="Nishiyama T."/>
            <person name="Sakayama H."/>
            <person name="Vries J.D."/>
            <person name="Buschmann H."/>
            <person name="Saint-Marcoux D."/>
            <person name="Ullrich K.K."/>
            <person name="Haas F.B."/>
            <person name="Vanderstraeten L."/>
            <person name="Becker D."/>
            <person name="Lang D."/>
            <person name="Vosolsobe S."/>
            <person name="Rombauts S."/>
            <person name="Wilhelmsson P.K.I."/>
            <person name="Janitza P."/>
            <person name="Kern R."/>
            <person name="Heyl A."/>
            <person name="Rumpler F."/>
            <person name="Villalobos L.I.A.C."/>
            <person name="Clay J.M."/>
            <person name="Skokan R."/>
            <person name="Toyoda A."/>
            <person name="Suzuki Y."/>
            <person name="Kagoshima H."/>
            <person name="Schijlen E."/>
            <person name="Tajeshwar N."/>
            <person name="Catarino B."/>
            <person name="Hetherington A.J."/>
            <person name="Saltykova A."/>
            <person name="Bonnot C."/>
            <person name="Breuninger H."/>
            <person name="Symeonidi A."/>
            <person name="Radhakrishnan G.V."/>
            <person name="Van Nieuwerburgh F."/>
            <person name="Deforce D."/>
            <person name="Chang C."/>
            <person name="Karol K.G."/>
            <person name="Hedrich R."/>
            <person name="Ulvskov P."/>
            <person name="Glockner G."/>
            <person name="Delwiche C.F."/>
            <person name="Petrasek J."/>
            <person name="Van de Peer Y."/>
            <person name="Friml J."/>
            <person name="Beilby M."/>
            <person name="Dolan L."/>
            <person name="Kohara Y."/>
            <person name="Sugano S."/>
            <person name="Fujiyama A."/>
            <person name="Delaux P.-M."/>
            <person name="Quint M."/>
            <person name="TheiBen G."/>
            <person name="Hagemann M."/>
            <person name="Harholt J."/>
            <person name="Dunand C."/>
            <person name="Zachgo S."/>
            <person name="Langdale J."/>
            <person name="Maumus F."/>
            <person name="Straeten D.V.D."/>
            <person name="Gould S.B."/>
            <person name="Rensing S.A."/>
        </authorList>
    </citation>
    <scope>NUCLEOTIDE SEQUENCE [LARGE SCALE GENOMIC DNA]</scope>
    <source>
        <strain evidence="2 3">S276</strain>
    </source>
</reference>
<evidence type="ECO:0000256" key="1">
    <source>
        <dbReference type="SAM" id="MobiDB-lite"/>
    </source>
</evidence>